<feature type="region of interest" description="Disordered" evidence="1">
    <location>
        <begin position="726"/>
        <end position="852"/>
    </location>
</feature>
<keyword evidence="3" id="KW-1185">Reference proteome</keyword>
<feature type="region of interest" description="Disordered" evidence="1">
    <location>
        <begin position="174"/>
        <end position="330"/>
    </location>
</feature>
<evidence type="ECO:0000256" key="1">
    <source>
        <dbReference type="SAM" id="MobiDB-lite"/>
    </source>
</evidence>
<feature type="compositionally biased region" description="Pro residues" evidence="1">
    <location>
        <begin position="523"/>
        <end position="534"/>
    </location>
</feature>
<feature type="compositionally biased region" description="Polar residues" evidence="1">
    <location>
        <begin position="1704"/>
        <end position="1713"/>
    </location>
</feature>
<feature type="compositionally biased region" description="Polar residues" evidence="1">
    <location>
        <begin position="601"/>
        <end position="613"/>
    </location>
</feature>
<sequence>MDTYSYQPSSAEMDRAGHPYLDDQPGGDAMRHDEPDAWLRSGFSLRTEPPLPPNALQNVMNAQNQLRSASGSSSAPSSSYEDMEPGQPAWAMPAEVPLLPHGVSSRHLDDDEDEEQTSPAMELRRLPPLASPATSQITRPHGRTMPPMPADAALHIAMAKERAARGMEKAICKPSPSFYRADSPSRVPSGPTLLRDLTTPMSDAPSESTALAPETPSTVDDEIDQLPSVFERPPTPHSVIRRSRAPVPHTPSPHTSAAVAAANMSMPEHHVPTYPKHRPPLRRTVSTVTIVRKTTSRPTRPETPSSATTSPAKKAGKKASPTQDVEKETRRLSLTDWTAVLDSFDSFEPSTLDLLGDTSAQSRRDTVTASAQFVRQMERLQTQDESQDTVLVHDDSASSESVFEAPLRELPVPRQPEHTQIRVVGHSLDVSTPSPSKTRAVSTPAAAVPPASSMALSQAVRSPPAAQAPQEPEATTPWVPPAVQDKRRPVPPDSPTPPSGANIEPTYPRAWETSTSEWAAVKPAPPITAPPVAPVAPAAPAVPATTSTSDVPVPTTKSEATGLAMASDASSPAAPSTADVPAQTDHADPYASAYAPADVANTHTRALSPVQSVAESEAPPPPSKDSVWQHTAFWRSNAPRVPSYLRELEEKPADAAPVTSQPVAEATQPTAPATSTPDTSGVWAERMKAPMSPSLGWGGSPTPPSSFVRAQAWSMAHGRKVVLAPAEPKEWAAETPTSSASTAGPRAATAAVATTAADRYEEAALDASTMPTSSPKPDAEQREDTAAAPTNDVLPPEITASAPSTMPSTPAETSSTFSRPAVETQAPAPAPARPPVMPHRMPPPKPPTWIPPTGIEGPWSVFAPPVEFPRLPIPPPLAPGPALVREVPTPEPPSTGSVVRQEKPQEESGRMSRPDSNPFRLSMASSHRSRPSSALSDSTQGGRTAVQTAVPQLPPRPAAAGTPDISMVARGHHDPLEASMQSEQPPVPPVVTESVPPPAEAAPMAPAPASPPRMATESAKPPPTPPKPPRTSQARTPSMPLTAAAPASPRIQQQPGQLSPALTHLPTSPLLQMLGSPTTMASPTPGALEQSPTMRYEQAPSSPTAMLGEQVPARMLTTNAPASPAWEGQERETEWVANKIGAAALLTGSPTTANAFTPEMDQSSWHAPGTARDPVPVPPVPSTVPTSPVVPHVEETRPSEGATPSRPEPPAPTEIRVPGAYVPSASTHRSPTAPSAATMPPAAVDDLSRSETPSTHAMGPTSHARPRTARDYPGMQPQHSMIPPFELQNRSLTLPANADPRRPGGGVCLECMMRDEDMIDVTVTDTAVWERQSDADFQEALRIEQAFCSPDDEHNDAAATLSLVHPRTGRPLTFVPVRHIRHGDPLSAAHLQEFTAANRLTSAAKARSIQLFVLQQRRILGLDTDGQRSALAALSPPPTGLTSPMAPATSTTAATVAPTVAATEGAPVSPMGASVPIPMYAAGSAGSSGAPMRPRTPTGGQARAGPSAVRSPERARTPRARTDNPRKSNETPRRARTPGTNSARGTVPGTPERSLTHGTPTRSPRRRADGTTTPSRRGDSRPSTVEDSPHRDGPRVRRSAAGSPTSPTRRGEPATPRREGGATTPRSVRDTPTSQRRVRTPGRAARKASEELHAAANASVPSNHAATTSAPALSPIASASASPVTAAAPQTMDSGPMLQAGMHETQTPGSATRITSPSIPPPEPVPVPEAVTSPGHAATTARPSAMATLVAPTKLSTAGGRHAPATAGDTTWDTSMQGSAFSMDDSMDDNLKRTASSPLHQQHNAPHPSHGQPLRGFFRKIAGRSATDDVESARLRKSKNAGGGGQGSPDTSLMEDDEQKSFWKRISRSPKSASLHKSGRHVSSSKMRPPPPVPPLPSDAAAPVPESPPR</sequence>
<feature type="compositionally biased region" description="Polar residues" evidence="1">
    <location>
        <begin position="1624"/>
        <end position="1635"/>
    </location>
</feature>
<evidence type="ECO:0000313" key="3">
    <source>
        <dbReference type="Proteomes" id="UP000037751"/>
    </source>
</evidence>
<feature type="compositionally biased region" description="Low complexity" evidence="1">
    <location>
        <begin position="440"/>
        <end position="455"/>
    </location>
</feature>
<feature type="compositionally biased region" description="Polar residues" evidence="1">
    <location>
        <begin position="1793"/>
        <end position="1804"/>
    </location>
</feature>
<comment type="caution">
    <text evidence="2">The sequence shown here is derived from an EMBL/GenBank/DDBJ whole genome shotgun (WGS) entry which is preliminary data.</text>
</comment>
<feature type="compositionally biased region" description="Basic and acidic residues" evidence="1">
    <location>
        <begin position="1609"/>
        <end position="1620"/>
    </location>
</feature>
<feature type="compositionally biased region" description="Polar residues" evidence="1">
    <location>
        <begin position="801"/>
        <end position="818"/>
    </location>
</feature>
<feature type="compositionally biased region" description="Polar residues" evidence="1">
    <location>
        <begin position="55"/>
        <end position="67"/>
    </location>
</feature>
<feature type="compositionally biased region" description="Basic and acidic residues" evidence="1">
    <location>
        <begin position="12"/>
        <end position="21"/>
    </location>
</feature>
<feature type="compositionally biased region" description="Pro residues" evidence="1">
    <location>
        <begin position="1888"/>
        <end position="1897"/>
    </location>
</feature>
<feature type="compositionally biased region" description="Low complexity" evidence="1">
    <location>
        <begin position="662"/>
        <end position="677"/>
    </location>
</feature>
<dbReference type="GeneID" id="28727323"/>
<feature type="compositionally biased region" description="Low complexity" evidence="1">
    <location>
        <begin position="1665"/>
        <end position="1691"/>
    </location>
</feature>
<dbReference type="Proteomes" id="UP000037751">
    <property type="component" value="Unassembled WGS sequence"/>
</dbReference>
<reference evidence="2 3" key="1">
    <citation type="submission" date="2015-07" db="EMBL/GenBank/DDBJ databases">
        <title>Draft Genome Sequence of Malassezia furfur CBS1878 and Malassezia pachydermatis CBS1879.</title>
        <authorList>
            <person name="Triana S."/>
            <person name="Ohm R."/>
            <person name="Gonzalez A."/>
            <person name="DeCock H."/>
            <person name="Restrepo S."/>
            <person name="Celis A."/>
        </authorList>
    </citation>
    <scope>NUCLEOTIDE SEQUENCE [LARGE SCALE GENOMIC DNA]</scope>
    <source>
        <strain evidence="2 3">CBS 1879</strain>
    </source>
</reference>
<proteinExistence type="predicted"/>
<feature type="region of interest" description="Disordered" evidence="1">
    <location>
        <begin position="868"/>
        <end position="1105"/>
    </location>
</feature>
<dbReference type="RefSeq" id="XP_017992698.1">
    <property type="nucleotide sequence ID" value="XM_018135448.1"/>
</dbReference>
<feature type="compositionally biased region" description="Polar residues" evidence="1">
    <location>
        <begin position="1570"/>
        <end position="1586"/>
    </location>
</feature>
<feature type="region of interest" description="Disordered" evidence="1">
    <location>
        <begin position="648"/>
        <end position="681"/>
    </location>
</feature>
<accession>A0A0M8MLS6</accession>
<feature type="region of interest" description="Disordered" evidence="1">
    <location>
        <begin position="1484"/>
        <end position="1910"/>
    </location>
</feature>
<feature type="region of interest" description="Disordered" evidence="1">
    <location>
        <begin position="1"/>
        <end position="149"/>
    </location>
</feature>
<feature type="compositionally biased region" description="Basic and acidic residues" evidence="1">
    <location>
        <begin position="1511"/>
        <end position="1533"/>
    </location>
</feature>
<feature type="compositionally biased region" description="Low complexity" evidence="1">
    <location>
        <begin position="68"/>
        <end position="79"/>
    </location>
</feature>
<feature type="compositionally biased region" description="Polar residues" evidence="1">
    <location>
        <begin position="1150"/>
        <end position="1165"/>
    </location>
</feature>
<feature type="compositionally biased region" description="Pro residues" evidence="1">
    <location>
        <begin position="1718"/>
        <end position="1727"/>
    </location>
</feature>
<gene>
    <name evidence="2" type="ORF">Malapachy_0936</name>
</gene>
<feature type="compositionally biased region" description="Polar residues" evidence="1">
    <location>
        <begin position="1"/>
        <end position="10"/>
    </location>
</feature>
<feature type="compositionally biased region" description="Low complexity" evidence="1">
    <location>
        <begin position="733"/>
        <end position="757"/>
    </location>
</feature>
<feature type="compositionally biased region" description="Polar residues" evidence="1">
    <location>
        <begin position="429"/>
        <end position="439"/>
    </location>
</feature>
<dbReference type="OrthoDB" id="3013446at2759"/>
<feature type="compositionally biased region" description="Polar residues" evidence="1">
    <location>
        <begin position="1768"/>
        <end position="1780"/>
    </location>
</feature>
<feature type="compositionally biased region" description="Polar residues" evidence="1">
    <location>
        <begin position="1065"/>
        <end position="1082"/>
    </location>
</feature>
<feature type="compositionally biased region" description="Basic residues" evidence="1">
    <location>
        <begin position="1636"/>
        <end position="1646"/>
    </location>
</feature>
<feature type="compositionally biased region" description="Low complexity" evidence="1">
    <location>
        <begin position="589"/>
        <end position="600"/>
    </location>
</feature>
<dbReference type="VEuPathDB" id="FungiDB:Malapachy_0936"/>
<evidence type="ECO:0000313" key="2">
    <source>
        <dbReference type="EMBL" id="KOS15066.1"/>
    </source>
</evidence>
<feature type="compositionally biased region" description="Low complexity" evidence="1">
    <location>
        <begin position="921"/>
        <end position="938"/>
    </location>
</feature>
<feature type="compositionally biased region" description="Low complexity" evidence="1">
    <location>
        <begin position="292"/>
        <end position="322"/>
    </location>
</feature>
<feature type="region of interest" description="Disordered" evidence="1">
    <location>
        <begin position="1150"/>
        <end position="1278"/>
    </location>
</feature>
<dbReference type="EMBL" id="LGAV01000003">
    <property type="protein sequence ID" value="KOS15066.1"/>
    <property type="molecule type" value="Genomic_DNA"/>
</dbReference>
<feature type="compositionally biased region" description="Pro residues" evidence="1">
    <location>
        <begin position="985"/>
        <end position="1011"/>
    </location>
</feature>
<feature type="compositionally biased region" description="Low complexity" evidence="1">
    <location>
        <begin position="1230"/>
        <end position="1243"/>
    </location>
</feature>
<name>A0A0M8MLS6_9BASI</name>
<feature type="compositionally biased region" description="Pro residues" evidence="1">
    <location>
        <begin position="828"/>
        <end position="850"/>
    </location>
</feature>
<organism evidence="2 3">
    <name type="scientific">Malassezia pachydermatis</name>
    <dbReference type="NCBI Taxonomy" id="77020"/>
    <lineage>
        <taxon>Eukaryota</taxon>
        <taxon>Fungi</taxon>
        <taxon>Dikarya</taxon>
        <taxon>Basidiomycota</taxon>
        <taxon>Ustilaginomycotina</taxon>
        <taxon>Malasseziomycetes</taxon>
        <taxon>Malasseziales</taxon>
        <taxon>Malasseziaceae</taxon>
        <taxon>Malassezia</taxon>
    </lineage>
</organism>
<feature type="compositionally biased region" description="Pro residues" evidence="1">
    <location>
        <begin position="1020"/>
        <end position="1029"/>
    </location>
</feature>
<feature type="compositionally biased region" description="Polar residues" evidence="1">
    <location>
        <begin position="199"/>
        <end position="209"/>
    </location>
</feature>
<protein>
    <submittedName>
        <fullName evidence="2">Uncharacterized protein</fullName>
    </submittedName>
</protein>
<feature type="compositionally biased region" description="Basic and acidic residues" evidence="1">
    <location>
        <begin position="900"/>
        <end position="913"/>
    </location>
</feature>
<feature type="region of interest" description="Disordered" evidence="1">
    <location>
        <begin position="425"/>
        <end position="631"/>
    </location>
</feature>
<feature type="compositionally biased region" description="Polar residues" evidence="1">
    <location>
        <begin position="939"/>
        <end position="950"/>
    </location>
</feature>
<feature type="compositionally biased region" description="Low complexity" evidence="1">
    <location>
        <begin position="535"/>
        <end position="582"/>
    </location>
</feature>
<dbReference type="STRING" id="77020.A0A0M8MLS6"/>
<feature type="compositionally biased region" description="Low complexity" evidence="1">
    <location>
        <begin position="463"/>
        <end position="477"/>
    </location>
</feature>